<keyword evidence="1" id="KW-0472">Membrane</keyword>
<evidence type="ECO:0000256" key="1">
    <source>
        <dbReference type="SAM" id="Phobius"/>
    </source>
</evidence>
<dbReference type="PROSITE" id="PS51257">
    <property type="entry name" value="PROKAR_LIPOPROTEIN"/>
    <property type="match status" value="1"/>
</dbReference>
<reference evidence="2 3" key="1">
    <citation type="submission" date="2018-07" db="EMBL/GenBank/DDBJ databases">
        <title>Genomic Encyclopedia of Type Strains, Phase IV (KMG-IV): sequencing the most valuable type-strain genomes for metagenomic binning, comparative biology and taxonomic classification.</title>
        <authorList>
            <person name="Goeker M."/>
        </authorList>
    </citation>
    <scope>NUCLEOTIDE SEQUENCE [LARGE SCALE GENOMIC DNA]</scope>
    <source>
        <strain evidence="2 3">DSM 14324</strain>
    </source>
</reference>
<comment type="caution">
    <text evidence="2">The sequence shown here is derived from an EMBL/GenBank/DDBJ whole genome shotgun (WGS) entry which is preliminary data.</text>
</comment>
<gene>
    <name evidence="2" type="ORF">C8D72_3481</name>
</gene>
<dbReference type="AlphaFoldDB" id="A0A3D9DRK0"/>
<feature type="transmembrane region" description="Helical" evidence="1">
    <location>
        <begin position="41"/>
        <end position="61"/>
    </location>
</feature>
<accession>A0A3D9DRK0</accession>
<proteinExistence type="predicted"/>
<organism evidence="2 3">
    <name type="scientific">Kushneria indalinina DSM 14324</name>
    <dbReference type="NCBI Taxonomy" id="1122140"/>
    <lineage>
        <taxon>Bacteria</taxon>
        <taxon>Pseudomonadati</taxon>
        <taxon>Pseudomonadota</taxon>
        <taxon>Gammaproteobacteria</taxon>
        <taxon>Oceanospirillales</taxon>
        <taxon>Halomonadaceae</taxon>
        <taxon>Kushneria</taxon>
    </lineage>
</organism>
<keyword evidence="1" id="KW-0812">Transmembrane</keyword>
<sequence>MDDFRVWAYGALAIGCLIYMLYQVSMALLQKQPWADVLMGLVYCAIAGGIMVAADFAWSIWGTGGAL</sequence>
<name>A0A3D9DRK0_9GAMM</name>
<protein>
    <submittedName>
        <fullName evidence="2">Uncharacterized protein</fullName>
    </submittedName>
</protein>
<dbReference type="Proteomes" id="UP000256334">
    <property type="component" value="Unassembled WGS sequence"/>
</dbReference>
<evidence type="ECO:0000313" key="3">
    <source>
        <dbReference type="Proteomes" id="UP000256334"/>
    </source>
</evidence>
<keyword evidence="1" id="KW-1133">Transmembrane helix</keyword>
<keyword evidence="3" id="KW-1185">Reference proteome</keyword>
<feature type="transmembrane region" description="Helical" evidence="1">
    <location>
        <begin position="6"/>
        <end position="29"/>
    </location>
</feature>
<dbReference type="EMBL" id="QRDJ01000013">
    <property type="protein sequence ID" value="REC93322.1"/>
    <property type="molecule type" value="Genomic_DNA"/>
</dbReference>
<evidence type="ECO:0000313" key="2">
    <source>
        <dbReference type="EMBL" id="REC93322.1"/>
    </source>
</evidence>